<dbReference type="OrthoDB" id="9812221at2"/>
<protein>
    <submittedName>
        <fullName evidence="9">MFS transporter</fullName>
    </submittedName>
</protein>
<dbReference type="PANTHER" id="PTHR23501:SF197">
    <property type="entry name" value="COMD"/>
    <property type="match status" value="1"/>
</dbReference>
<organism evidence="9 10">
    <name type="scientific">Hansschlegelia quercus</name>
    <dbReference type="NCBI Taxonomy" id="2528245"/>
    <lineage>
        <taxon>Bacteria</taxon>
        <taxon>Pseudomonadati</taxon>
        <taxon>Pseudomonadota</taxon>
        <taxon>Alphaproteobacteria</taxon>
        <taxon>Hyphomicrobiales</taxon>
        <taxon>Methylopilaceae</taxon>
        <taxon>Hansschlegelia</taxon>
    </lineage>
</organism>
<dbReference type="Gene3D" id="1.20.1720.10">
    <property type="entry name" value="Multidrug resistance protein D"/>
    <property type="match status" value="1"/>
</dbReference>
<feature type="transmembrane region" description="Helical" evidence="7">
    <location>
        <begin position="273"/>
        <end position="297"/>
    </location>
</feature>
<feature type="transmembrane region" description="Helical" evidence="7">
    <location>
        <begin position="54"/>
        <end position="72"/>
    </location>
</feature>
<dbReference type="Proteomes" id="UP000291613">
    <property type="component" value="Unassembled WGS sequence"/>
</dbReference>
<evidence type="ECO:0000256" key="5">
    <source>
        <dbReference type="ARBA" id="ARBA00022989"/>
    </source>
</evidence>
<keyword evidence="5 7" id="KW-1133">Transmembrane helix</keyword>
<dbReference type="PROSITE" id="PS50850">
    <property type="entry name" value="MFS"/>
    <property type="match status" value="1"/>
</dbReference>
<feature type="transmembrane region" description="Helical" evidence="7">
    <location>
        <begin position="109"/>
        <end position="129"/>
    </location>
</feature>
<dbReference type="InterPro" id="IPR020846">
    <property type="entry name" value="MFS_dom"/>
</dbReference>
<feature type="transmembrane region" description="Helical" evidence="7">
    <location>
        <begin position="339"/>
        <end position="357"/>
    </location>
</feature>
<feature type="transmembrane region" description="Helical" evidence="7">
    <location>
        <begin position="446"/>
        <end position="465"/>
    </location>
</feature>
<dbReference type="InterPro" id="IPR011701">
    <property type="entry name" value="MFS"/>
</dbReference>
<name>A0A4Q9GK26_9HYPH</name>
<evidence type="ECO:0000256" key="1">
    <source>
        <dbReference type="ARBA" id="ARBA00004651"/>
    </source>
</evidence>
<feature type="transmembrane region" description="Helical" evidence="7">
    <location>
        <begin position="84"/>
        <end position="103"/>
    </location>
</feature>
<sequence>MDGLTRQPGAMTEVRKRQIIVGVLAAMLLAALDQTIVAPAMATIGRSLGDAEHLPWVISAYLVTATAVTPLYGKLADLYGRRSVIFASVSLFVAASILCGLAQNLWMLIGARALQGLGGGGLIALAQTVMGDLVPPKQRGLYAAHISAVWATASVAGPLVGGVFAEHLHWSLVFWINLPLGFAALLVMWGPLKDLPFVPRRRRLDIPGAALVMAGASLAMLALSIGRMTGVWLSTPVLGLAAASVVATILFLLRLKTFEEPLIPLRVLRDPVVLRGTLAVACGMGGFVGLSAVVPVYLQATNGVSPDVAALGLIVMAGGTVVGSLITGRLIPRLERYRMPAIAGLAISTIALGAIVASEGARPLLATQILFFLYGLGLGPIFPTVTVSVQNAAGPKDLGAATGLLAFMRSLGSAFGVAILGAIVFGAGGEGAQHGTLSFDPATFRLAFTAALCSAAGAFLLVVAMPERPLRDAPEPLLSES</sequence>
<dbReference type="Gene3D" id="1.20.1250.20">
    <property type="entry name" value="MFS general substrate transporter like domains"/>
    <property type="match status" value="1"/>
</dbReference>
<dbReference type="EMBL" id="SIUB01000001">
    <property type="protein sequence ID" value="TBN54633.1"/>
    <property type="molecule type" value="Genomic_DNA"/>
</dbReference>
<keyword evidence="2" id="KW-0813">Transport</keyword>
<evidence type="ECO:0000256" key="4">
    <source>
        <dbReference type="ARBA" id="ARBA00022692"/>
    </source>
</evidence>
<evidence type="ECO:0000256" key="2">
    <source>
        <dbReference type="ARBA" id="ARBA00022448"/>
    </source>
</evidence>
<dbReference type="PANTHER" id="PTHR23501">
    <property type="entry name" value="MAJOR FACILITATOR SUPERFAMILY"/>
    <property type="match status" value="1"/>
</dbReference>
<feature type="domain" description="Major facilitator superfamily (MFS) profile" evidence="8">
    <location>
        <begin position="19"/>
        <end position="469"/>
    </location>
</feature>
<feature type="transmembrane region" description="Helical" evidence="7">
    <location>
        <begin position="401"/>
        <end position="426"/>
    </location>
</feature>
<comment type="subcellular location">
    <subcellularLocation>
        <location evidence="1">Cell membrane</location>
        <topology evidence="1">Multi-pass membrane protein</topology>
    </subcellularLocation>
</comment>
<accession>A0A4Q9GK26</accession>
<evidence type="ECO:0000256" key="3">
    <source>
        <dbReference type="ARBA" id="ARBA00022475"/>
    </source>
</evidence>
<feature type="transmembrane region" description="Helical" evidence="7">
    <location>
        <begin position="141"/>
        <end position="160"/>
    </location>
</feature>
<feature type="transmembrane region" description="Helical" evidence="7">
    <location>
        <begin position="309"/>
        <end position="327"/>
    </location>
</feature>
<keyword evidence="6 7" id="KW-0472">Membrane</keyword>
<dbReference type="GO" id="GO:0022857">
    <property type="term" value="F:transmembrane transporter activity"/>
    <property type="evidence" value="ECO:0007669"/>
    <property type="project" value="InterPro"/>
</dbReference>
<feature type="transmembrane region" description="Helical" evidence="7">
    <location>
        <begin position="172"/>
        <end position="192"/>
    </location>
</feature>
<dbReference type="InterPro" id="IPR036259">
    <property type="entry name" value="MFS_trans_sf"/>
</dbReference>
<feature type="transmembrane region" description="Helical" evidence="7">
    <location>
        <begin position="369"/>
        <end position="389"/>
    </location>
</feature>
<keyword evidence="4 7" id="KW-0812">Transmembrane</keyword>
<feature type="transmembrane region" description="Helical" evidence="7">
    <location>
        <begin position="20"/>
        <end position="42"/>
    </location>
</feature>
<evidence type="ECO:0000313" key="9">
    <source>
        <dbReference type="EMBL" id="TBN54633.1"/>
    </source>
</evidence>
<dbReference type="SUPFAM" id="SSF103473">
    <property type="entry name" value="MFS general substrate transporter"/>
    <property type="match status" value="1"/>
</dbReference>
<keyword evidence="10" id="KW-1185">Reference proteome</keyword>
<dbReference type="RefSeq" id="WP_131000871.1">
    <property type="nucleotide sequence ID" value="NZ_JBHSZR010000002.1"/>
</dbReference>
<proteinExistence type="predicted"/>
<dbReference type="FunFam" id="1.20.1720.10:FF:000004">
    <property type="entry name" value="EmrB/QacA family drug resistance transporter"/>
    <property type="match status" value="1"/>
</dbReference>
<dbReference type="GO" id="GO:0005886">
    <property type="term" value="C:plasma membrane"/>
    <property type="evidence" value="ECO:0007669"/>
    <property type="project" value="UniProtKB-SubCell"/>
</dbReference>
<dbReference type="Pfam" id="PF07690">
    <property type="entry name" value="MFS_1"/>
    <property type="match status" value="1"/>
</dbReference>
<feature type="transmembrane region" description="Helical" evidence="7">
    <location>
        <begin position="231"/>
        <end position="253"/>
    </location>
</feature>
<gene>
    <name evidence="9" type="ORF">EYR15_00180</name>
</gene>
<evidence type="ECO:0000256" key="6">
    <source>
        <dbReference type="ARBA" id="ARBA00023136"/>
    </source>
</evidence>
<dbReference type="AlphaFoldDB" id="A0A4Q9GK26"/>
<comment type="caution">
    <text evidence="9">The sequence shown here is derived from an EMBL/GenBank/DDBJ whole genome shotgun (WGS) entry which is preliminary data.</text>
</comment>
<feature type="transmembrane region" description="Helical" evidence="7">
    <location>
        <begin position="204"/>
        <end position="225"/>
    </location>
</feature>
<keyword evidence="3" id="KW-1003">Cell membrane</keyword>
<reference evidence="9 10" key="1">
    <citation type="submission" date="2019-02" db="EMBL/GenBank/DDBJ databases">
        <title>Hansschlegelia quercus sp. nov., a novel methylotrophic bacterium from buds of oak (Quercus robur L.).</title>
        <authorList>
            <person name="Agafonova N.V."/>
            <person name="Kaparullina E.N."/>
            <person name="Grouzdev D.S."/>
            <person name="Doronina N.V."/>
        </authorList>
    </citation>
    <scope>NUCLEOTIDE SEQUENCE [LARGE SCALE GENOMIC DNA]</scope>
    <source>
        <strain evidence="9 10">Dub</strain>
    </source>
</reference>
<evidence type="ECO:0000313" key="10">
    <source>
        <dbReference type="Proteomes" id="UP000291613"/>
    </source>
</evidence>
<evidence type="ECO:0000256" key="7">
    <source>
        <dbReference type="SAM" id="Phobius"/>
    </source>
</evidence>
<evidence type="ECO:0000259" key="8">
    <source>
        <dbReference type="PROSITE" id="PS50850"/>
    </source>
</evidence>